<feature type="transmembrane region" description="Helical" evidence="6">
    <location>
        <begin position="51"/>
        <end position="72"/>
    </location>
</feature>
<keyword evidence="2" id="KW-1003">Cell membrane</keyword>
<dbReference type="PANTHER" id="PTHR30250">
    <property type="entry name" value="PST FAMILY PREDICTED COLANIC ACID TRANSPORTER"/>
    <property type="match status" value="1"/>
</dbReference>
<proteinExistence type="predicted"/>
<feature type="transmembrane region" description="Helical" evidence="6">
    <location>
        <begin position="353"/>
        <end position="374"/>
    </location>
</feature>
<dbReference type="InterPro" id="IPR002797">
    <property type="entry name" value="Polysacc_synth"/>
</dbReference>
<dbReference type="EMBL" id="JACHVA010000081">
    <property type="protein sequence ID" value="MBC2602049.1"/>
    <property type="molecule type" value="Genomic_DNA"/>
</dbReference>
<feature type="transmembrane region" description="Helical" evidence="6">
    <location>
        <begin position="170"/>
        <end position="187"/>
    </location>
</feature>
<reference evidence="7 8" key="1">
    <citation type="submission" date="2020-07" db="EMBL/GenBank/DDBJ databases">
        <authorList>
            <person name="Feng X."/>
        </authorList>
    </citation>
    <scope>NUCLEOTIDE SEQUENCE [LARGE SCALE GENOMIC DNA]</scope>
    <source>
        <strain evidence="7 8">JCM14086</strain>
    </source>
</reference>
<feature type="transmembrane region" description="Helical" evidence="6">
    <location>
        <begin position="316"/>
        <end position="341"/>
    </location>
</feature>
<dbReference type="RefSeq" id="WP_185692748.1">
    <property type="nucleotide sequence ID" value="NZ_JACHVA010000081.1"/>
</dbReference>
<evidence type="ECO:0000313" key="8">
    <source>
        <dbReference type="Proteomes" id="UP000525652"/>
    </source>
</evidence>
<sequence>MSGEAEKNTDPGDLKTVAGQSLWNFAGLTLPLVLALVSIPLLVEHLGKERFGLLGIIGLVIGYMSVFDMGLGQAQAYFIADQRGRGDSSKTSTVFWTGISLIGVLGLVFAGVAFFLGEWFAHSVLKVGPELEEEVVLAFRVVPWIVPFVMITPCLIATLEAYQEFRLINLIRIPTGASYFLAPLAVLPFTNSMVAVVIAMGVGRLAEAIAFFYYCRRKVDSGFIPRPSGAYAKKMFRFGGWMTITNIIQPLMIHGDRFFLGSMRGLTAVAYYVTPAELIVRLLVVPRSLVTVLFPNLTMRFAGGKEGVEDLFSQCMYLLTALLWGGAALLIVFGPWALGLWLGEDFRVNSGPVLRWLAVGIVALSLAYVPQFLIQASGKPAHTALAHLSELPVYILLAWVGISLGGVVGAAIAWAIRGMLDLGIMVYLARRRMPGMEGRMTRLVLSFAGALSVLIGMVFLPDSGMGMLLGSVLIILLVPLVWVFLLGTEEKALIGGIIARVLKRA</sequence>
<feature type="transmembrane region" description="Helical" evidence="6">
    <location>
        <begin position="466"/>
        <end position="486"/>
    </location>
</feature>
<feature type="transmembrane region" description="Helical" evidence="6">
    <location>
        <begin position="93"/>
        <end position="117"/>
    </location>
</feature>
<feature type="transmembrane region" description="Helical" evidence="6">
    <location>
        <begin position="193"/>
        <end position="214"/>
    </location>
</feature>
<evidence type="ECO:0000256" key="5">
    <source>
        <dbReference type="ARBA" id="ARBA00023136"/>
    </source>
</evidence>
<organism evidence="7 8">
    <name type="scientific">Puniceicoccus vermicola</name>
    <dbReference type="NCBI Taxonomy" id="388746"/>
    <lineage>
        <taxon>Bacteria</taxon>
        <taxon>Pseudomonadati</taxon>
        <taxon>Verrucomicrobiota</taxon>
        <taxon>Opitutia</taxon>
        <taxon>Puniceicoccales</taxon>
        <taxon>Puniceicoccaceae</taxon>
        <taxon>Puniceicoccus</taxon>
    </lineage>
</organism>
<dbReference type="PANTHER" id="PTHR30250:SF26">
    <property type="entry name" value="PSMA PROTEIN"/>
    <property type="match status" value="1"/>
</dbReference>
<evidence type="ECO:0000313" key="7">
    <source>
        <dbReference type="EMBL" id="MBC2602049.1"/>
    </source>
</evidence>
<comment type="caution">
    <text evidence="7">The sequence shown here is derived from an EMBL/GenBank/DDBJ whole genome shotgun (WGS) entry which is preliminary data.</text>
</comment>
<evidence type="ECO:0000256" key="4">
    <source>
        <dbReference type="ARBA" id="ARBA00022989"/>
    </source>
</evidence>
<evidence type="ECO:0000256" key="1">
    <source>
        <dbReference type="ARBA" id="ARBA00004651"/>
    </source>
</evidence>
<dbReference type="GO" id="GO:0005886">
    <property type="term" value="C:plasma membrane"/>
    <property type="evidence" value="ECO:0007669"/>
    <property type="project" value="UniProtKB-SubCell"/>
</dbReference>
<feature type="transmembrane region" description="Helical" evidence="6">
    <location>
        <begin position="21"/>
        <end position="39"/>
    </location>
</feature>
<comment type="subcellular location">
    <subcellularLocation>
        <location evidence="1">Cell membrane</location>
        <topology evidence="1">Multi-pass membrane protein</topology>
    </subcellularLocation>
</comment>
<dbReference type="Proteomes" id="UP000525652">
    <property type="component" value="Unassembled WGS sequence"/>
</dbReference>
<keyword evidence="8" id="KW-1185">Reference proteome</keyword>
<dbReference type="InterPro" id="IPR050833">
    <property type="entry name" value="Poly_Biosynth_Transport"/>
</dbReference>
<evidence type="ECO:0000256" key="2">
    <source>
        <dbReference type="ARBA" id="ARBA00022475"/>
    </source>
</evidence>
<feature type="transmembrane region" description="Helical" evidence="6">
    <location>
        <begin position="137"/>
        <end position="158"/>
    </location>
</feature>
<keyword evidence="5 6" id="KW-0472">Membrane</keyword>
<dbReference type="Pfam" id="PF01943">
    <property type="entry name" value="Polysacc_synt"/>
    <property type="match status" value="1"/>
</dbReference>
<accession>A0A7X1AYD2</accession>
<dbReference type="CDD" id="cd13128">
    <property type="entry name" value="MATE_Wzx_like"/>
    <property type="match status" value="1"/>
</dbReference>
<keyword evidence="3 6" id="KW-0812">Transmembrane</keyword>
<feature type="transmembrane region" description="Helical" evidence="6">
    <location>
        <begin position="441"/>
        <end position="460"/>
    </location>
</feature>
<name>A0A7X1AYD2_9BACT</name>
<evidence type="ECO:0000256" key="6">
    <source>
        <dbReference type="SAM" id="Phobius"/>
    </source>
</evidence>
<evidence type="ECO:0000256" key="3">
    <source>
        <dbReference type="ARBA" id="ARBA00022692"/>
    </source>
</evidence>
<feature type="transmembrane region" description="Helical" evidence="6">
    <location>
        <begin position="394"/>
        <end position="420"/>
    </location>
</feature>
<protein>
    <submittedName>
        <fullName evidence="7">Flippase</fullName>
    </submittedName>
</protein>
<gene>
    <name evidence="7" type="ORF">H5P30_09700</name>
</gene>
<keyword evidence="4 6" id="KW-1133">Transmembrane helix</keyword>
<feature type="transmembrane region" description="Helical" evidence="6">
    <location>
        <begin position="235"/>
        <end position="253"/>
    </location>
</feature>
<dbReference type="AlphaFoldDB" id="A0A7X1AYD2"/>